<dbReference type="CDD" id="cd00438">
    <property type="entry name" value="cupin_RmlC"/>
    <property type="match status" value="1"/>
</dbReference>
<evidence type="ECO:0000256" key="1">
    <source>
        <dbReference type="ARBA" id="ARBA00001298"/>
    </source>
</evidence>
<dbReference type="NCBIfam" id="TIGR01221">
    <property type="entry name" value="rmlC"/>
    <property type="match status" value="1"/>
</dbReference>
<organism evidence="9 10">
    <name type="scientific">Candidatus Avisuccinivibrio stercorigallinarum</name>
    <dbReference type="NCBI Taxonomy" id="2840704"/>
    <lineage>
        <taxon>Bacteria</taxon>
        <taxon>Pseudomonadati</taxon>
        <taxon>Pseudomonadota</taxon>
        <taxon>Gammaproteobacteria</taxon>
        <taxon>Aeromonadales</taxon>
        <taxon>Succinivibrionaceae</taxon>
        <taxon>Succinivibrionaceae incertae sedis</taxon>
        <taxon>Candidatus Avisuccinivibrio</taxon>
    </lineage>
</organism>
<dbReference type="Pfam" id="PF00908">
    <property type="entry name" value="dTDP_sugar_isom"/>
    <property type="match status" value="1"/>
</dbReference>
<reference evidence="9" key="1">
    <citation type="submission" date="2020-10" db="EMBL/GenBank/DDBJ databases">
        <authorList>
            <person name="Gilroy R."/>
        </authorList>
    </citation>
    <scope>NUCLEOTIDE SEQUENCE</scope>
    <source>
        <strain evidence="9">17213</strain>
    </source>
</reference>
<evidence type="ECO:0000256" key="8">
    <source>
        <dbReference type="RuleBase" id="RU364069"/>
    </source>
</evidence>
<name>A0A9D9DD04_9GAMM</name>
<comment type="subunit">
    <text evidence="8">Homodimer.</text>
</comment>
<evidence type="ECO:0000256" key="6">
    <source>
        <dbReference type="PIRSR" id="PIRSR600888-2"/>
    </source>
</evidence>
<reference evidence="9" key="2">
    <citation type="journal article" date="2021" name="PeerJ">
        <title>Extensive microbial diversity within the chicken gut microbiome revealed by metagenomics and culture.</title>
        <authorList>
            <person name="Gilroy R."/>
            <person name="Ravi A."/>
            <person name="Getino M."/>
            <person name="Pursley I."/>
            <person name="Horton D.L."/>
            <person name="Alikhan N.F."/>
            <person name="Baker D."/>
            <person name="Gharbi K."/>
            <person name="Hall N."/>
            <person name="Watson M."/>
            <person name="Adriaenssens E.M."/>
            <person name="Foster-Nyarko E."/>
            <person name="Jarju S."/>
            <person name="Secka A."/>
            <person name="Antonio M."/>
            <person name="Oren A."/>
            <person name="Chaudhuri R.R."/>
            <person name="La Ragione R."/>
            <person name="Hildebrand F."/>
            <person name="Pallen M.J."/>
        </authorList>
    </citation>
    <scope>NUCLEOTIDE SEQUENCE</scope>
    <source>
        <strain evidence="9">17213</strain>
    </source>
</reference>
<dbReference type="SUPFAM" id="SSF51182">
    <property type="entry name" value="RmlC-like cupins"/>
    <property type="match status" value="1"/>
</dbReference>
<evidence type="ECO:0000256" key="5">
    <source>
        <dbReference type="PIRSR" id="PIRSR600888-1"/>
    </source>
</evidence>
<dbReference type="Proteomes" id="UP000823631">
    <property type="component" value="Unassembled WGS sequence"/>
</dbReference>
<feature type="active site" description="Proton acceptor" evidence="5">
    <location>
        <position position="62"/>
    </location>
</feature>
<dbReference type="InterPro" id="IPR014710">
    <property type="entry name" value="RmlC-like_jellyroll"/>
</dbReference>
<feature type="binding site" evidence="6">
    <location>
        <begin position="47"/>
        <end position="49"/>
    </location>
    <ligand>
        <name>substrate</name>
    </ligand>
</feature>
<dbReference type="EC" id="5.1.3.13" evidence="3 8"/>
<evidence type="ECO:0000256" key="7">
    <source>
        <dbReference type="PIRSR" id="PIRSR600888-3"/>
    </source>
</evidence>
<dbReference type="InterPro" id="IPR011051">
    <property type="entry name" value="RmlC_Cupin_sf"/>
</dbReference>
<keyword evidence="8 9" id="KW-0413">Isomerase</keyword>
<dbReference type="GO" id="GO:0000271">
    <property type="term" value="P:polysaccharide biosynthetic process"/>
    <property type="evidence" value="ECO:0007669"/>
    <property type="project" value="TreeGrafter"/>
</dbReference>
<feature type="binding site" evidence="6">
    <location>
        <position position="166"/>
    </location>
    <ligand>
        <name>substrate</name>
    </ligand>
</feature>
<feature type="binding site" evidence="6">
    <location>
        <position position="59"/>
    </location>
    <ligand>
        <name>substrate</name>
    </ligand>
</feature>
<feature type="binding site" evidence="6">
    <location>
        <position position="118"/>
    </location>
    <ligand>
        <name>substrate</name>
    </ligand>
</feature>
<feature type="site" description="Participates in a stacking interaction with the thymidine ring of dTDP-4-oxo-6-deoxyglucose" evidence="7">
    <location>
        <position position="138"/>
    </location>
</feature>
<comment type="function">
    <text evidence="2 8">Catalyzes the epimerization of the C3' and C5'positions of dTDP-6-deoxy-D-xylo-4-hexulose, forming dTDP-6-deoxy-L-lyxo-4-hexulose.</text>
</comment>
<proteinExistence type="inferred from homology"/>
<dbReference type="GO" id="GO:0008830">
    <property type="term" value="F:dTDP-4-dehydrorhamnose 3,5-epimerase activity"/>
    <property type="evidence" value="ECO:0007669"/>
    <property type="project" value="UniProtKB-UniRule"/>
</dbReference>
<dbReference type="GO" id="GO:0005829">
    <property type="term" value="C:cytosol"/>
    <property type="evidence" value="ECO:0007669"/>
    <property type="project" value="TreeGrafter"/>
</dbReference>
<evidence type="ECO:0000256" key="4">
    <source>
        <dbReference type="ARBA" id="ARBA00019595"/>
    </source>
</evidence>
<comment type="catalytic activity">
    <reaction evidence="1 8">
        <text>dTDP-4-dehydro-6-deoxy-alpha-D-glucose = dTDP-4-dehydro-beta-L-rhamnose</text>
        <dbReference type="Rhea" id="RHEA:16969"/>
        <dbReference type="ChEBI" id="CHEBI:57649"/>
        <dbReference type="ChEBI" id="CHEBI:62830"/>
        <dbReference type="EC" id="5.1.3.13"/>
    </reaction>
</comment>
<comment type="caution">
    <text evidence="9">The sequence shown here is derived from an EMBL/GenBank/DDBJ whole genome shotgun (WGS) entry which is preliminary data.</text>
</comment>
<feature type="binding site" evidence="6">
    <location>
        <position position="23"/>
    </location>
    <ligand>
        <name>substrate</name>
    </ligand>
</feature>
<dbReference type="EMBL" id="JADINH010000207">
    <property type="protein sequence ID" value="MBO8416777.1"/>
    <property type="molecule type" value="Genomic_DNA"/>
</dbReference>
<dbReference type="GO" id="GO:0019305">
    <property type="term" value="P:dTDP-rhamnose biosynthetic process"/>
    <property type="evidence" value="ECO:0007669"/>
    <property type="project" value="UniProtKB-UniRule"/>
</dbReference>
<feature type="binding site" evidence="6">
    <location>
        <position position="71"/>
    </location>
    <ligand>
        <name>substrate</name>
    </ligand>
</feature>
<dbReference type="InterPro" id="IPR000888">
    <property type="entry name" value="RmlC-like"/>
</dbReference>
<comment type="pathway">
    <text evidence="8">Carbohydrate biosynthesis; dTDP-L-rhamnose biosynthesis.</text>
</comment>
<dbReference type="PANTHER" id="PTHR21047:SF2">
    <property type="entry name" value="THYMIDINE DIPHOSPHO-4-KETO-RHAMNOSE 3,5-EPIMERASE"/>
    <property type="match status" value="1"/>
</dbReference>
<feature type="binding site" evidence="6">
    <location>
        <position position="28"/>
    </location>
    <ligand>
        <name>substrate</name>
    </ligand>
</feature>
<feature type="binding site" evidence="6">
    <location>
        <position position="143"/>
    </location>
    <ligand>
        <name>substrate</name>
    </ligand>
</feature>
<dbReference type="Gene3D" id="2.60.120.10">
    <property type="entry name" value="Jelly Rolls"/>
    <property type="match status" value="1"/>
</dbReference>
<evidence type="ECO:0000256" key="2">
    <source>
        <dbReference type="ARBA" id="ARBA00001997"/>
    </source>
</evidence>
<evidence type="ECO:0000256" key="3">
    <source>
        <dbReference type="ARBA" id="ARBA00012098"/>
    </source>
</evidence>
<accession>A0A9D9DD04</accession>
<feature type="active site" description="Proton donor" evidence="5">
    <location>
        <position position="131"/>
    </location>
</feature>
<evidence type="ECO:0000313" key="10">
    <source>
        <dbReference type="Proteomes" id="UP000823631"/>
    </source>
</evidence>
<comment type="similarity">
    <text evidence="8">Belongs to the dTDP-4-dehydrorhamnose 3,5-epimerase family.</text>
</comment>
<dbReference type="AlphaFoldDB" id="A0A9D9DD04"/>
<gene>
    <name evidence="9" type="primary">rfbC</name>
    <name evidence="9" type="ORF">IAB19_10390</name>
</gene>
<evidence type="ECO:0000313" key="9">
    <source>
        <dbReference type="EMBL" id="MBO8416777.1"/>
    </source>
</evidence>
<protein>
    <recommendedName>
        <fullName evidence="4 8">dTDP-4-dehydrorhamnose 3,5-epimerase</fullName>
        <ecNumber evidence="3 8">5.1.3.13</ecNumber>
    </recommendedName>
    <alternativeName>
        <fullName evidence="8">Thymidine diphospho-4-keto-rhamnose 3,5-epimerase</fullName>
    </alternativeName>
</protein>
<dbReference type="PANTHER" id="PTHR21047">
    <property type="entry name" value="DTDP-6-DEOXY-D-GLUCOSE-3,5 EPIMERASE"/>
    <property type="match status" value="1"/>
</dbReference>
<sequence length="184" mass="20515">MQITKTSLQDVLLISNPRYGDERGWFAEIVRTGELAAAAGRPIEFVQINQSVSARHTLRGLHSQNPHAQGKLIMVSAGAVLDAAVDLRQSSPTFKRWALFELSAQNGQQLWLPEGFAHGFLSLEEQTHVIYYCTGSVYSKESEQCLRFDDPEIGITWPLEGITDLKLSDKDRAGLPFAQIRLFA</sequence>